<keyword evidence="1" id="KW-0732">Signal</keyword>
<name>A0ABN6L1Q3_9FLAO</name>
<evidence type="ECO:0008006" key="4">
    <source>
        <dbReference type="Google" id="ProtNLM"/>
    </source>
</evidence>
<feature type="chain" id="PRO_5046492042" description="GLPGLI family protein" evidence="1">
    <location>
        <begin position="20"/>
        <end position="213"/>
    </location>
</feature>
<accession>A0ABN6L1Q3</accession>
<proteinExistence type="predicted"/>
<keyword evidence="3" id="KW-1185">Reference proteome</keyword>
<evidence type="ECO:0000256" key="1">
    <source>
        <dbReference type="SAM" id="SignalP"/>
    </source>
</evidence>
<protein>
    <recommendedName>
        <fullName evidence="4">GLPGLI family protein</fullName>
    </recommendedName>
</protein>
<dbReference type="RefSeq" id="WP_229316811.1">
    <property type="nucleotide sequence ID" value="NZ_AP025184.1"/>
</dbReference>
<gene>
    <name evidence="2" type="ORF">GENT5_17340</name>
</gene>
<evidence type="ECO:0000313" key="2">
    <source>
        <dbReference type="EMBL" id="BDB55429.1"/>
    </source>
</evidence>
<dbReference type="EMBL" id="AP025184">
    <property type="protein sequence ID" value="BDB55429.1"/>
    <property type="molecule type" value="Genomic_DNA"/>
</dbReference>
<dbReference type="Proteomes" id="UP001319867">
    <property type="component" value="Chromosome"/>
</dbReference>
<feature type="signal peptide" evidence="1">
    <location>
        <begin position="1"/>
        <end position="19"/>
    </location>
</feature>
<reference evidence="2 3" key="2">
    <citation type="journal article" date="2022" name="Microorganisms">
        <title>Complete Genome Sequences of Two Flavobacterium ammonificans Strains and a Flavobacterium ammoniigenes Strain of Ammonifying Bacterioplankton Isolated from Surface River Water.</title>
        <authorList>
            <person name="Suda W."/>
            <person name="Ogata Y."/>
            <person name="Shindo C."/>
            <person name="Watanabe K."/>
        </authorList>
    </citation>
    <scope>NUCLEOTIDE SEQUENCE [LARGE SCALE GENOMIC DNA]</scope>
    <source>
        <strain evidence="2 3">GENT5</strain>
    </source>
</reference>
<dbReference type="NCBIfam" id="TIGR01200">
    <property type="entry name" value="GLPGLI"/>
    <property type="match status" value="1"/>
</dbReference>
<evidence type="ECO:0000313" key="3">
    <source>
        <dbReference type="Proteomes" id="UP001319867"/>
    </source>
</evidence>
<sequence length="213" mass="24649">MLKKIVLILVLIKFQFSFAQNTTVISFEEKMIVSKEMLKKVPPMLRDVMQKQLNNTVVLSKVFFRDNSNYYQSNETNKQINLNGNVAKKDNVTVMDTETTIKSKPIKIKKDFAQQNYSMIENKKTINNPLEKVKWIVTNKTKKILSYNCFLASTTYKGQKLEVYFTKEISGNASPEKLPFINGVILEYKTTIKTSTATQVKFNQPDVKNFFED</sequence>
<organism evidence="2 3">
    <name type="scientific">Flavobacterium ammoniigenes</name>
    <dbReference type="NCBI Taxonomy" id="1751095"/>
    <lineage>
        <taxon>Bacteria</taxon>
        <taxon>Pseudomonadati</taxon>
        <taxon>Bacteroidota</taxon>
        <taxon>Flavobacteriia</taxon>
        <taxon>Flavobacteriales</taxon>
        <taxon>Flavobacteriaceae</taxon>
        <taxon>Flavobacterium</taxon>
    </lineage>
</organism>
<dbReference type="InterPro" id="IPR005901">
    <property type="entry name" value="GLPGLI"/>
</dbReference>
<reference evidence="2 3" key="1">
    <citation type="journal article" date="2022" name="Int. J. Syst. Evol. Microbiol.">
        <title>Flavobacterium ammonificans sp. nov. and Flavobacterium ammoniigenes sp. nov., ammonifying bacteria isolated from surface river water.</title>
        <authorList>
            <person name="Watanabe K."/>
            <person name="Kitamura T."/>
            <person name="Ogata Y."/>
            <person name="Shindo C."/>
            <person name="Suda W."/>
        </authorList>
    </citation>
    <scope>NUCLEOTIDE SEQUENCE [LARGE SCALE GENOMIC DNA]</scope>
    <source>
        <strain evidence="2 3">GENT5</strain>
    </source>
</reference>